<gene>
    <name evidence="2" type="ORF">UAU_00574</name>
</gene>
<dbReference type="GO" id="GO:0006950">
    <property type="term" value="P:response to stress"/>
    <property type="evidence" value="ECO:0007669"/>
    <property type="project" value="TreeGrafter"/>
</dbReference>
<dbReference type="SMART" id="SM00347">
    <property type="entry name" value="HTH_MARR"/>
    <property type="match status" value="1"/>
</dbReference>
<evidence type="ECO:0000313" key="2">
    <source>
        <dbReference type="EMBL" id="EOH97906.1"/>
    </source>
</evidence>
<evidence type="ECO:0000259" key="1">
    <source>
        <dbReference type="PROSITE" id="PS50995"/>
    </source>
</evidence>
<sequence length="137" mass="15546">MDSGYLLMNISKQLKYDLNQALLQKGVTVQQWAVIQQINQRTKATVAELSIQLDMDKPTVSGIVKRLEGKQLVSKVPHPSDQRSSLLLLTEAGKVILEECQRISEQILQKSLSVLSVEEQQTLNHLLTKINQERRKL</sequence>
<comment type="caution">
    <text evidence="2">The sequence shown here is derived from an EMBL/GenBank/DDBJ whole genome shotgun (WGS) entry which is preliminary data.</text>
</comment>
<dbReference type="SUPFAM" id="SSF46785">
    <property type="entry name" value="Winged helix' DNA-binding domain"/>
    <property type="match status" value="1"/>
</dbReference>
<proteinExistence type="predicted"/>
<dbReference type="PANTHER" id="PTHR33164">
    <property type="entry name" value="TRANSCRIPTIONAL REGULATOR, MARR FAMILY"/>
    <property type="match status" value="1"/>
</dbReference>
<dbReference type="InterPro" id="IPR000835">
    <property type="entry name" value="HTH_MarR-typ"/>
</dbReference>
<dbReference type="InterPro" id="IPR039422">
    <property type="entry name" value="MarR/SlyA-like"/>
</dbReference>
<dbReference type="OrthoDB" id="5327581at2"/>
<keyword evidence="3" id="KW-1185">Reference proteome</keyword>
<dbReference type="Pfam" id="PF01047">
    <property type="entry name" value="MarR"/>
    <property type="match status" value="1"/>
</dbReference>
<dbReference type="PATRIC" id="fig|1158607.3.peg.579"/>
<organism evidence="2 3">
    <name type="scientific">Enterococcus pallens ATCC BAA-351</name>
    <dbReference type="NCBI Taxonomy" id="1158607"/>
    <lineage>
        <taxon>Bacteria</taxon>
        <taxon>Bacillati</taxon>
        <taxon>Bacillota</taxon>
        <taxon>Bacilli</taxon>
        <taxon>Lactobacillales</taxon>
        <taxon>Enterococcaceae</taxon>
        <taxon>Enterococcus</taxon>
    </lineage>
</organism>
<dbReference type="PANTHER" id="PTHR33164:SF43">
    <property type="entry name" value="HTH-TYPE TRANSCRIPTIONAL REPRESSOR YETL"/>
    <property type="match status" value="1"/>
</dbReference>
<dbReference type="InterPro" id="IPR036388">
    <property type="entry name" value="WH-like_DNA-bd_sf"/>
</dbReference>
<reference evidence="2 3" key="1">
    <citation type="submission" date="2013-02" db="EMBL/GenBank/DDBJ databases">
        <title>The Genome Sequence of Enterococcus pallens BAA-351.</title>
        <authorList>
            <consortium name="The Broad Institute Genome Sequencing Platform"/>
            <consortium name="The Broad Institute Genome Sequencing Center for Infectious Disease"/>
            <person name="Earl A.M."/>
            <person name="Gilmore M.S."/>
            <person name="Lebreton F."/>
            <person name="Walker B."/>
            <person name="Young S.K."/>
            <person name="Zeng Q."/>
            <person name="Gargeya S."/>
            <person name="Fitzgerald M."/>
            <person name="Haas B."/>
            <person name="Abouelleil A."/>
            <person name="Alvarado L."/>
            <person name="Arachchi H.M."/>
            <person name="Berlin A.M."/>
            <person name="Chapman S.B."/>
            <person name="Dewar J."/>
            <person name="Goldberg J."/>
            <person name="Griggs A."/>
            <person name="Gujja S."/>
            <person name="Hansen M."/>
            <person name="Howarth C."/>
            <person name="Imamovic A."/>
            <person name="Larimer J."/>
            <person name="McCowan C."/>
            <person name="Murphy C."/>
            <person name="Neiman D."/>
            <person name="Pearson M."/>
            <person name="Priest M."/>
            <person name="Roberts A."/>
            <person name="Saif S."/>
            <person name="Shea T."/>
            <person name="Sisk P."/>
            <person name="Sykes S."/>
            <person name="Wortman J."/>
            <person name="Nusbaum C."/>
            <person name="Birren B."/>
        </authorList>
    </citation>
    <scope>NUCLEOTIDE SEQUENCE [LARGE SCALE GENOMIC DNA]</scope>
    <source>
        <strain evidence="2 3">ATCC BAA-351</strain>
    </source>
</reference>
<dbReference type="STRING" id="160454.RV10_GL000870"/>
<dbReference type="Gene3D" id="1.10.10.10">
    <property type="entry name" value="Winged helix-like DNA-binding domain superfamily/Winged helix DNA-binding domain"/>
    <property type="match status" value="1"/>
</dbReference>
<dbReference type="Proteomes" id="UP000013782">
    <property type="component" value="Unassembled WGS sequence"/>
</dbReference>
<dbReference type="EMBL" id="AJAQ01000001">
    <property type="protein sequence ID" value="EOH97906.1"/>
    <property type="molecule type" value="Genomic_DNA"/>
</dbReference>
<dbReference type="InterPro" id="IPR036390">
    <property type="entry name" value="WH_DNA-bd_sf"/>
</dbReference>
<dbReference type="eggNOG" id="COG1846">
    <property type="taxonomic scope" value="Bacteria"/>
</dbReference>
<feature type="domain" description="HTH marR-type" evidence="1">
    <location>
        <begin position="1"/>
        <end position="132"/>
    </location>
</feature>
<protein>
    <recommendedName>
        <fullName evidence="1">HTH marR-type domain-containing protein</fullName>
    </recommendedName>
</protein>
<accession>R2SYR6</accession>
<dbReference type="HOGENOM" id="CLU_083287_18_6_9"/>
<dbReference type="PRINTS" id="PR00598">
    <property type="entry name" value="HTHMARR"/>
</dbReference>
<dbReference type="RefSeq" id="WP_010755637.1">
    <property type="nucleotide sequence ID" value="NZ_ASWD01000002.1"/>
</dbReference>
<dbReference type="GO" id="GO:0003700">
    <property type="term" value="F:DNA-binding transcription factor activity"/>
    <property type="evidence" value="ECO:0007669"/>
    <property type="project" value="InterPro"/>
</dbReference>
<evidence type="ECO:0000313" key="3">
    <source>
        <dbReference type="Proteomes" id="UP000013782"/>
    </source>
</evidence>
<name>R2SYR6_9ENTE</name>
<dbReference type="PROSITE" id="PS50995">
    <property type="entry name" value="HTH_MARR_2"/>
    <property type="match status" value="1"/>
</dbReference>
<dbReference type="AlphaFoldDB" id="R2SYR6"/>